<comment type="caution">
    <text evidence="1">The sequence shown here is derived from an EMBL/GenBank/DDBJ whole genome shotgun (WGS) entry which is preliminary data.</text>
</comment>
<evidence type="ECO:0000313" key="1">
    <source>
        <dbReference type="EMBL" id="CAD8084370.1"/>
    </source>
</evidence>
<dbReference type="Proteomes" id="UP000688137">
    <property type="component" value="Unassembled WGS sequence"/>
</dbReference>
<evidence type="ECO:0000313" key="2">
    <source>
        <dbReference type="Proteomes" id="UP000688137"/>
    </source>
</evidence>
<organism evidence="1 2">
    <name type="scientific">Paramecium primaurelia</name>
    <dbReference type="NCBI Taxonomy" id="5886"/>
    <lineage>
        <taxon>Eukaryota</taxon>
        <taxon>Sar</taxon>
        <taxon>Alveolata</taxon>
        <taxon>Ciliophora</taxon>
        <taxon>Intramacronucleata</taxon>
        <taxon>Oligohymenophorea</taxon>
        <taxon>Peniculida</taxon>
        <taxon>Parameciidae</taxon>
        <taxon>Paramecium</taxon>
    </lineage>
</organism>
<accession>A0A8S1MVY8</accession>
<protein>
    <submittedName>
        <fullName evidence="1">Uncharacterized protein</fullName>
    </submittedName>
</protein>
<name>A0A8S1MVY8_PARPR</name>
<dbReference type="AlphaFoldDB" id="A0A8S1MVY8"/>
<proteinExistence type="predicted"/>
<keyword evidence="2" id="KW-1185">Reference proteome</keyword>
<sequence length="128" mass="15197">MNGLVTQKKIQKIVSNFKITNSVTTDNLARGLDFDNVHLVFQFDQFQDPSYLDQVEQQDKKNMEKQFNNLNNLIEDFINSQVNQKAKQHLFHLFAVTIRDNKDKNQKIEKYNNSNYINNKYLKNKEKP</sequence>
<gene>
    <name evidence="1" type="ORF">PPRIM_AZ9-3.1.T0720028</name>
</gene>
<dbReference type="EMBL" id="CAJJDM010000075">
    <property type="protein sequence ID" value="CAD8084370.1"/>
    <property type="molecule type" value="Genomic_DNA"/>
</dbReference>
<reference evidence="1" key="1">
    <citation type="submission" date="2021-01" db="EMBL/GenBank/DDBJ databases">
        <authorList>
            <consortium name="Genoscope - CEA"/>
            <person name="William W."/>
        </authorList>
    </citation>
    <scope>NUCLEOTIDE SEQUENCE</scope>
</reference>